<protein>
    <submittedName>
        <fullName evidence="2">Capsid protein</fullName>
    </submittedName>
</protein>
<evidence type="ECO:0000256" key="1">
    <source>
        <dbReference type="SAM" id="MobiDB-lite"/>
    </source>
</evidence>
<dbReference type="GO" id="GO:0005198">
    <property type="term" value="F:structural molecule activity"/>
    <property type="evidence" value="ECO:0007669"/>
    <property type="project" value="InterPro"/>
</dbReference>
<name>A0A8E7G1X5_9VIRU</name>
<feature type="compositionally biased region" description="Basic residues" evidence="1">
    <location>
        <begin position="11"/>
        <end position="26"/>
    </location>
</feature>
<feature type="compositionally biased region" description="Polar residues" evidence="1">
    <location>
        <begin position="34"/>
        <end position="51"/>
    </location>
</feature>
<dbReference type="EMBL" id="MW046573">
    <property type="protein sequence ID" value="QVW56834.1"/>
    <property type="molecule type" value="Genomic_DNA"/>
</dbReference>
<proteinExistence type="predicted"/>
<evidence type="ECO:0000313" key="2">
    <source>
        <dbReference type="EMBL" id="QVW56834.1"/>
    </source>
</evidence>
<accession>A0A8E7G1X5</accession>
<feature type="region of interest" description="Disordered" evidence="1">
    <location>
        <begin position="1"/>
        <end position="99"/>
    </location>
</feature>
<dbReference type="InterPro" id="IPR003433">
    <property type="entry name" value="Capsid_VP4_densovirus"/>
</dbReference>
<reference evidence="2" key="1">
    <citation type="submission" date="2020-09" db="EMBL/GenBank/DDBJ databases">
        <title>Parvovirus dark matter in the feces of wild birds.</title>
        <authorList>
            <person name="Dai Z."/>
            <person name="Yang S."/>
            <person name="Zhang W."/>
        </authorList>
    </citation>
    <scope>NUCLEOTIDE SEQUENCE</scope>
    <source>
        <strain evidence="2">Swa134par017</strain>
    </source>
</reference>
<organism evidence="2">
    <name type="scientific">Cecropis daurica ambidensovirus</name>
    <dbReference type="NCBI Taxonomy" id="2794443"/>
    <lineage>
        <taxon>Viruses</taxon>
        <taxon>Monodnaviria</taxon>
        <taxon>Shotokuvirae</taxon>
        <taxon>Cossaviricota</taxon>
        <taxon>Quintoviricetes</taxon>
        <taxon>Piccovirales</taxon>
        <taxon>Parvoviridae</taxon>
        <taxon>Densovirinae</taxon>
        <taxon>Ambidensovirus</taxon>
    </lineage>
</organism>
<dbReference type="Pfam" id="PF02336">
    <property type="entry name" value="Denso_VP4"/>
    <property type="match status" value="1"/>
</dbReference>
<sequence length="558" mass="60397">MGVIPIATGSIKKKGLGKKGTNRKTTPKTDLPGPSSTTEAPTLNESTTVNAKRTADQPAGGPAAKVANTAQSVEPGLPEGAHGAVSSMATSLPGTGKEMADIGGNEDQTMGYEIERPFSLFENRNNVYKKVHKFMTFGLAPNILNRDVVSGQGVFEEFLTTYLAEIPWHIPALYMNQSEFDLLDIGARVEKVSIDVYYRGTTIQFATASSATNLATLNQINDIAVAHALNKTGQGQNISYTNFDAVETMIPTAIARPKYDAVGTTYRGMVQDYYGTNQPSANFESFIPHHQIGRQTFLYNYWALTSTKGSPTLSAGQFGGWPMLQDKIEQLDGKTMVNQCVLKSEYKPKMGMLKVPLKNTAHGIIVPQSSQQHPLTIAIGGHLAEARTASLQYFGGTGESDAMPQNVSETTQNLGNRNTGANTDPVLNLYTPIEKSQMSRVGMWGEMDPHVQPSIHIGVQPVPALTTTSTLTSSTEDGHWTDVRAYWEVIATMHTKEHDPTAYPYAIQPNVPPGDVVYWIPNAARPAINVDPRNDGATWQGLYTNSFSTVGPEITAGP</sequence>